<gene>
    <name evidence="3" type="ORF">MUY34_09440</name>
</gene>
<dbReference type="SUPFAM" id="SSF54001">
    <property type="entry name" value="Cysteine proteinases"/>
    <property type="match status" value="1"/>
</dbReference>
<proteinExistence type="predicted"/>
<organism evidence="3 4">
    <name type="scientific">Psychroserpens algicola</name>
    <dbReference type="NCBI Taxonomy" id="1719034"/>
    <lineage>
        <taxon>Bacteria</taxon>
        <taxon>Pseudomonadati</taxon>
        <taxon>Bacteroidota</taxon>
        <taxon>Flavobacteriia</taxon>
        <taxon>Flavobacteriales</taxon>
        <taxon>Flavobacteriaceae</taxon>
        <taxon>Psychroserpens</taxon>
    </lineage>
</organism>
<dbReference type="InterPro" id="IPR024618">
    <property type="entry name" value="DUF3857"/>
</dbReference>
<keyword evidence="4" id="KW-1185">Reference proteome</keyword>
<sequence>MPLRLLLTLVLMSFSTIAIAQDDALLDASTIPLDLKIKANAVIRYDQVTIEVKSYDKFIYKQTQIVTVLNAQGDSKPGTYVHYNKNIDVNSLEARVYDSRGEEIKKIRKNDFLDVSAVSGGTLYSDSRVKYLDYTPINYPYTIRFETEVVYHSTAFLPSWMPIDGFYCSTEFSEYKIINESDVAIKVKSSNVDDFNIEQHSDYHFSAKNLKSLKPEAYSPSFQTFAPKVKVALTKFRMEGVDGANNTWEDFGKWVHDELLAKTEVLPIEVITEVKELTKDATTDYDKAKLVYEYMQNKTRYISVQVGIGGWKPMLAGEVDRLGYADCKGLSNYTKALLKEIGVESNYAIIYGDRGIRNIDKEFSSVEGNHAVLCIPNDEKDIWLECTSQTNPFGFTAGFTDDRDALLITSEGGKIVHTTVYPTETNLQDTKATINLTNNGSISADVVIKTYGYQYALHEGVQNKPLRDQKLNLKEYWDYINGLSVDAIVYDNDKDNVVFTETAKVTSSSYATKSGKRFLVQPNAFNRVTGIPTRYKNRTLDFEIDRGFTDTDEFIIKIDPTLKIEAMPDDVSISNAYGSYQFSLEKISENELLYKRKYVLNKGYYPKEDYKAFRAFISQIVKHDKTKIVLISKT</sequence>
<dbReference type="RefSeq" id="WP_248412860.1">
    <property type="nucleotide sequence ID" value="NZ_JALPQF010000008.1"/>
</dbReference>
<evidence type="ECO:0000313" key="3">
    <source>
        <dbReference type="EMBL" id="MCK8480845.1"/>
    </source>
</evidence>
<evidence type="ECO:0000259" key="2">
    <source>
        <dbReference type="Pfam" id="PF12969"/>
    </source>
</evidence>
<accession>A0ABT0H903</accession>
<dbReference type="Gene3D" id="2.60.40.3140">
    <property type="match status" value="1"/>
</dbReference>
<feature type="signal peptide" evidence="1">
    <location>
        <begin position="1"/>
        <end position="20"/>
    </location>
</feature>
<reference evidence="3" key="1">
    <citation type="submission" date="2022-04" db="EMBL/GenBank/DDBJ databases">
        <authorList>
            <person name="Ren T."/>
        </authorList>
    </citation>
    <scope>NUCLEOTIDE SEQUENCE</scope>
    <source>
        <strain evidence="3">F63249</strain>
    </source>
</reference>
<dbReference type="Gene3D" id="3.10.620.30">
    <property type="match status" value="1"/>
</dbReference>
<evidence type="ECO:0000313" key="4">
    <source>
        <dbReference type="Proteomes" id="UP001203687"/>
    </source>
</evidence>
<comment type="caution">
    <text evidence="3">The sequence shown here is derived from an EMBL/GenBank/DDBJ whole genome shotgun (WGS) entry which is preliminary data.</text>
</comment>
<keyword evidence="1" id="KW-0732">Signal</keyword>
<name>A0ABT0H903_9FLAO</name>
<feature type="domain" description="DUF3857" evidence="2">
    <location>
        <begin position="60"/>
        <end position="212"/>
    </location>
</feature>
<protein>
    <submittedName>
        <fullName evidence="3">DUF3857 domain-containing protein</fullName>
    </submittedName>
</protein>
<dbReference type="Proteomes" id="UP001203687">
    <property type="component" value="Unassembled WGS sequence"/>
</dbReference>
<feature type="chain" id="PRO_5045601928" evidence="1">
    <location>
        <begin position="21"/>
        <end position="634"/>
    </location>
</feature>
<evidence type="ECO:0000256" key="1">
    <source>
        <dbReference type="SAM" id="SignalP"/>
    </source>
</evidence>
<dbReference type="InterPro" id="IPR038765">
    <property type="entry name" value="Papain-like_cys_pep_sf"/>
</dbReference>
<dbReference type="Gene3D" id="2.60.120.1130">
    <property type="match status" value="1"/>
</dbReference>
<dbReference type="Pfam" id="PF12969">
    <property type="entry name" value="DUF3857"/>
    <property type="match status" value="1"/>
</dbReference>
<dbReference type="EMBL" id="JALPQF010000008">
    <property type="protein sequence ID" value="MCK8480845.1"/>
    <property type="molecule type" value="Genomic_DNA"/>
</dbReference>